<evidence type="ECO:0000259" key="3">
    <source>
        <dbReference type="Pfam" id="PF01370"/>
    </source>
</evidence>
<dbReference type="InterPro" id="IPR001509">
    <property type="entry name" value="Epimerase_deHydtase"/>
</dbReference>
<dbReference type="InterPro" id="IPR036291">
    <property type="entry name" value="NAD(P)-bd_dom_sf"/>
</dbReference>
<dbReference type="OrthoDB" id="2735536at2759"/>
<name>G3AZL9_CANTC</name>
<dbReference type="GeneID" id="18246541"/>
<evidence type="ECO:0000256" key="1">
    <source>
        <dbReference type="ARBA" id="ARBA00023002"/>
    </source>
</evidence>
<dbReference type="EMBL" id="GL996512">
    <property type="protein sequence ID" value="EGV65615.1"/>
    <property type="molecule type" value="Genomic_DNA"/>
</dbReference>
<feature type="domain" description="NAD-dependent epimerase/dehydratase" evidence="3">
    <location>
        <begin position="6"/>
        <end position="256"/>
    </location>
</feature>
<dbReference type="SUPFAM" id="SSF51735">
    <property type="entry name" value="NAD(P)-binding Rossmann-fold domains"/>
    <property type="match status" value="1"/>
</dbReference>
<sequence length="335" mass="37196">MSTPVVFVSGFTSYIALHIVKKLLARKYKVIGSGRSQSKSQHYADIINDPNFSFVVVAQLDADDGFDEVFKQHQDITYVLHVASPLILDPKDPEKELLLPAVHGTTNIMRAAQKYGPNVKRVVITCSYAAHCSPLDHYGKPDSIITEESWSTITYEQSLQPQNAYWGSKKLAEEAAWKYVKENSPKYEVTSFAPLWCFGPQAYEAIAKESVPSTLSLVGHVLKKDNSLAQALLGSFSDVRDVAEGHVLTIESKEAAGKRLMLANGRFEHCHIVDLIRKNFPQLGIPEVEVIPYDKVGAPTVDCEATKKLLKLDNLISLEQSLVDSVNQFLETGVY</sequence>
<keyword evidence="5" id="KW-1185">Reference proteome</keyword>
<dbReference type="HOGENOM" id="CLU_007383_9_2_1"/>
<protein>
    <submittedName>
        <fullName evidence="4">NADPH-dependent methylglyoxal reductase GRE2</fullName>
    </submittedName>
</protein>
<dbReference type="InterPro" id="IPR050425">
    <property type="entry name" value="NAD(P)_dehydrat-like"/>
</dbReference>
<gene>
    <name evidence="4" type="ORF">CANTEDRAFT_112488</name>
</gene>
<evidence type="ECO:0000313" key="5">
    <source>
        <dbReference type="Proteomes" id="UP000000707"/>
    </source>
</evidence>
<evidence type="ECO:0000313" key="4">
    <source>
        <dbReference type="EMBL" id="EGV65615.1"/>
    </source>
</evidence>
<dbReference type="BRENDA" id="1.1.1.283">
    <property type="organism ID" value="1144"/>
</dbReference>
<dbReference type="Gene3D" id="3.40.50.720">
    <property type="entry name" value="NAD(P)-binding Rossmann-like Domain"/>
    <property type="match status" value="1"/>
</dbReference>
<dbReference type="PANTHER" id="PTHR10366">
    <property type="entry name" value="NAD DEPENDENT EPIMERASE/DEHYDRATASE"/>
    <property type="match status" value="1"/>
</dbReference>
<comment type="similarity">
    <text evidence="2">Belongs to the NAD(P)-dependent epimerase/dehydratase family. Dihydroflavonol-4-reductase subfamily.</text>
</comment>
<dbReference type="RefSeq" id="XP_006684189.1">
    <property type="nucleotide sequence ID" value="XM_006684126.1"/>
</dbReference>
<dbReference type="STRING" id="590646.G3AZL9"/>
<dbReference type="KEGG" id="cten:18246541"/>
<dbReference type="eggNOG" id="KOG1502">
    <property type="taxonomic scope" value="Eukaryota"/>
</dbReference>
<accession>G3AZL9</accession>
<keyword evidence="1" id="KW-0560">Oxidoreductase</keyword>
<dbReference type="Pfam" id="PF01370">
    <property type="entry name" value="Epimerase"/>
    <property type="match status" value="1"/>
</dbReference>
<dbReference type="AlphaFoldDB" id="G3AZL9"/>
<dbReference type="Proteomes" id="UP000000707">
    <property type="component" value="Unassembled WGS sequence"/>
</dbReference>
<dbReference type="GO" id="GO:0016616">
    <property type="term" value="F:oxidoreductase activity, acting on the CH-OH group of donors, NAD or NADP as acceptor"/>
    <property type="evidence" value="ECO:0007669"/>
    <property type="project" value="TreeGrafter"/>
</dbReference>
<reference evidence="4 5" key="1">
    <citation type="journal article" date="2011" name="Proc. Natl. Acad. Sci. U.S.A.">
        <title>Comparative genomics of xylose-fermenting fungi for enhanced biofuel production.</title>
        <authorList>
            <person name="Wohlbach D.J."/>
            <person name="Kuo A."/>
            <person name="Sato T.K."/>
            <person name="Potts K.M."/>
            <person name="Salamov A.A."/>
            <person name="LaButti K.M."/>
            <person name="Sun H."/>
            <person name="Clum A."/>
            <person name="Pangilinan J.L."/>
            <person name="Lindquist E.A."/>
            <person name="Lucas S."/>
            <person name="Lapidus A."/>
            <person name="Jin M."/>
            <person name="Gunawan C."/>
            <person name="Balan V."/>
            <person name="Dale B.E."/>
            <person name="Jeffries T.W."/>
            <person name="Zinkel R."/>
            <person name="Barry K.W."/>
            <person name="Grigoriev I.V."/>
            <person name="Gasch A.P."/>
        </authorList>
    </citation>
    <scope>NUCLEOTIDE SEQUENCE [LARGE SCALE GENOMIC DNA]</scope>
    <source>
        <strain evidence="5">ATCC 10573 / BCRC 21748 / CBS 615 / JCM 9827 / NBRC 10315 / NRRL Y-1498 / VKM Y-70</strain>
    </source>
</reference>
<dbReference type="PANTHER" id="PTHR10366:SF564">
    <property type="entry name" value="STEROL-4-ALPHA-CARBOXYLATE 3-DEHYDROGENASE, DECARBOXYLATING"/>
    <property type="match status" value="1"/>
</dbReference>
<proteinExistence type="inferred from homology"/>
<evidence type="ECO:0000256" key="2">
    <source>
        <dbReference type="ARBA" id="ARBA00023445"/>
    </source>
</evidence>
<organism evidence="5">
    <name type="scientific">Candida tenuis (strain ATCC 10573 / BCRC 21748 / CBS 615 / JCM 9827 / NBRC 10315 / NRRL Y-1498 / VKM Y-70)</name>
    <name type="common">Yeast</name>
    <name type="synonym">Yamadazyma tenuis</name>
    <dbReference type="NCBI Taxonomy" id="590646"/>
    <lineage>
        <taxon>Eukaryota</taxon>
        <taxon>Fungi</taxon>
        <taxon>Dikarya</taxon>
        <taxon>Ascomycota</taxon>
        <taxon>Saccharomycotina</taxon>
        <taxon>Pichiomycetes</taxon>
        <taxon>Debaryomycetaceae</taxon>
        <taxon>Yamadazyma</taxon>
    </lineage>
</organism>